<evidence type="ECO:0000313" key="2">
    <source>
        <dbReference type="EMBL" id="KAF3950247.1"/>
    </source>
</evidence>
<keyword evidence="1" id="KW-1133">Transmembrane helix</keyword>
<dbReference type="OrthoDB" id="9402762at2759"/>
<evidence type="ECO:0000256" key="1">
    <source>
        <dbReference type="SAM" id="Phobius"/>
    </source>
</evidence>
<evidence type="ECO:0000313" key="3">
    <source>
        <dbReference type="Proteomes" id="UP000737018"/>
    </source>
</evidence>
<keyword evidence="3" id="KW-1185">Reference proteome</keyword>
<accession>A0A8J4VA40</accession>
<proteinExistence type="predicted"/>
<dbReference type="Proteomes" id="UP000737018">
    <property type="component" value="Unassembled WGS sequence"/>
</dbReference>
<name>A0A8J4VA40_9ROSI</name>
<reference evidence="2" key="1">
    <citation type="submission" date="2020-03" db="EMBL/GenBank/DDBJ databases">
        <title>Castanea mollissima Vanexum genome sequencing.</title>
        <authorList>
            <person name="Staton M."/>
        </authorList>
    </citation>
    <scope>NUCLEOTIDE SEQUENCE</scope>
    <source>
        <tissue evidence="2">Leaf</tissue>
    </source>
</reference>
<protein>
    <submittedName>
        <fullName evidence="2">Uncharacterized protein</fullName>
    </submittedName>
</protein>
<dbReference type="AlphaFoldDB" id="A0A8J4VA40"/>
<keyword evidence="1" id="KW-0472">Membrane</keyword>
<sequence length="138" mass="15474">MPLPPQAIAQAVAAAGDSTADEQCDIDAGGDGGEEWEFQCEEERVDEKKMYCSKPKMPSLEEELFLSMPGKFKIGRAHSMNSQFHRFLASTSTMFLWALFLIALTASHLSFQSFVDFGSKYFATSWGGSYSLSYCRRW</sequence>
<dbReference type="EMBL" id="JRKL02005577">
    <property type="protein sequence ID" value="KAF3950247.1"/>
    <property type="molecule type" value="Genomic_DNA"/>
</dbReference>
<gene>
    <name evidence="2" type="ORF">CMV_023967</name>
</gene>
<organism evidence="2 3">
    <name type="scientific">Castanea mollissima</name>
    <name type="common">Chinese chestnut</name>
    <dbReference type="NCBI Taxonomy" id="60419"/>
    <lineage>
        <taxon>Eukaryota</taxon>
        <taxon>Viridiplantae</taxon>
        <taxon>Streptophyta</taxon>
        <taxon>Embryophyta</taxon>
        <taxon>Tracheophyta</taxon>
        <taxon>Spermatophyta</taxon>
        <taxon>Magnoliopsida</taxon>
        <taxon>eudicotyledons</taxon>
        <taxon>Gunneridae</taxon>
        <taxon>Pentapetalae</taxon>
        <taxon>rosids</taxon>
        <taxon>fabids</taxon>
        <taxon>Fagales</taxon>
        <taxon>Fagaceae</taxon>
        <taxon>Castanea</taxon>
    </lineage>
</organism>
<feature type="transmembrane region" description="Helical" evidence="1">
    <location>
        <begin position="87"/>
        <end position="111"/>
    </location>
</feature>
<keyword evidence="1" id="KW-0812">Transmembrane</keyword>
<comment type="caution">
    <text evidence="2">The sequence shown here is derived from an EMBL/GenBank/DDBJ whole genome shotgun (WGS) entry which is preliminary data.</text>
</comment>